<proteinExistence type="predicted"/>
<gene>
    <name evidence="2" type="ORF">AV530_007919</name>
</gene>
<protein>
    <submittedName>
        <fullName evidence="2">Uncharacterized protein</fullName>
    </submittedName>
</protein>
<keyword evidence="3" id="KW-1185">Reference proteome</keyword>
<feature type="region of interest" description="Disordered" evidence="1">
    <location>
        <begin position="39"/>
        <end position="74"/>
    </location>
</feature>
<reference evidence="2 3" key="1">
    <citation type="submission" date="2016-02" db="EMBL/GenBank/DDBJ databases">
        <title>Band-tailed pigeon sequencing and assembly.</title>
        <authorList>
            <person name="Soares A.E."/>
            <person name="Novak B.J."/>
            <person name="Rice E.S."/>
            <person name="O'Connell B."/>
            <person name="Chang D."/>
            <person name="Weber S."/>
            <person name="Shapiro B."/>
        </authorList>
    </citation>
    <scope>NUCLEOTIDE SEQUENCE [LARGE SCALE GENOMIC DNA]</scope>
    <source>
        <strain evidence="2">BTP2013</strain>
        <tissue evidence="2">Blood</tissue>
    </source>
</reference>
<name>A0A1V4JI03_PATFA</name>
<accession>A0A1V4JI03</accession>
<sequence length="74" mass="7945">MAVFYILPRDPKDYRSVSLHAAIPVCLWSSRGAEAGRCPWGPSAPSRAQPEPHRCERAAGRAASEGTGQLQPGD</sequence>
<organism evidence="2 3">
    <name type="scientific">Patagioenas fasciata monilis</name>
    <dbReference type="NCBI Taxonomy" id="372326"/>
    <lineage>
        <taxon>Eukaryota</taxon>
        <taxon>Metazoa</taxon>
        <taxon>Chordata</taxon>
        <taxon>Craniata</taxon>
        <taxon>Vertebrata</taxon>
        <taxon>Euteleostomi</taxon>
        <taxon>Archelosauria</taxon>
        <taxon>Archosauria</taxon>
        <taxon>Dinosauria</taxon>
        <taxon>Saurischia</taxon>
        <taxon>Theropoda</taxon>
        <taxon>Coelurosauria</taxon>
        <taxon>Aves</taxon>
        <taxon>Neognathae</taxon>
        <taxon>Neoaves</taxon>
        <taxon>Columbimorphae</taxon>
        <taxon>Columbiformes</taxon>
        <taxon>Columbidae</taxon>
        <taxon>Patagioenas</taxon>
    </lineage>
</organism>
<dbReference type="EMBL" id="LSYS01007601">
    <property type="protein sequence ID" value="OPJ71387.1"/>
    <property type="molecule type" value="Genomic_DNA"/>
</dbReference>
<evidence type="ECO:0000313" key="2">
    <source>
        <dbReference type="EMBL" id="OPJ71387.1"/>
    </source>
</evidence>
<dbReference type="AlphaFoldDB" id="A0A1V4JI03"/>
<evidence type="ECO:0000313" key="3">
    <source>
        <dbReference type="Proteomes" id="UP000190648"/>
    </source>
</evidence>
<feature type="compositionally biased region" description="Basic and acidic residues" evidence="1">
    <location>
        <begin position="50"/>
        <end position="59"/>
    </location>
</feature>
<dbReference type="Proteomes" id="UP000190648">
    <property type="component" value="Unassembled WGS sequence"/>
</dbReference>
<evidence type="ECO:0000256" key="1">
    <source>
        <dbReference type="SAM" id="MobiDB-lite"/>
    </source>
</evidence>
<comment type="caution">
    <text evidence="2">The sequence shown here is derived from an EMBL/GenBank/DDBJ whole genome shotgun (WGS) entry which is preliminary data.</text>
</comment>